<keyword evidence="1" id="KW-0472">Membrane</keyword>
<dbReference type="InterPro" id="IPR011726">
    <property type="entry name" value="KdpF"/>
</dbReference>
<dbReference type="GO" id="GO:0008556">
    <property type="term" value="F:P-type potassium transmembrane transporter activity"/>
    <property type="evidence" value="ECO:0007669"/>
    <property type="project" value="InterPro"/>
</dbReference>
<name>A0AB33CTU2_ALCFA</name>
<proteinExistence type="predicted"/>
<keyword evidence="1" id="KW-1133">Transmembrane helix</keyword>
<dbReference type="NCBIfam" id="TIGR02115">
    <property type="entry name" value="potass_kdpF"/>
    <property type="match status" value="1"/>
</dbReference>
<dbReference type="Pfam" id="PF09604">
    <property type="entry name" value="Potass_KdpF"/>
    <property type="match status" value="1"/>
</dbReference>
<feature type="transmembrane region" description="Helical" evidence="1">
    <location>
        <begin position="25"/>
        <end position="46"/>
    </location>
</feature>
<accession>A0AB33CTU2</accession>
<organism evidence="2 3">
    <name type="scientific">Alcaligenes faecalis</name>
    <dbReference type="NCBI Taxonomy" id="511"/>
    <lineage>
        <taxon>Bacteria</taxon>
        <taxon>Pseudomonadati</taxon>
        <taxon>Pseudomonadota</taxon>
        <taxon>Betaproteobacteria</taxon>
        <taxon>Burkholderiales</taxon>
        <taxon>Alcaligenaceae</taxon>
        <taxon>Alcaligenes</taxon>
    </lineage>
</organism>
<evidence type="ECO:0000313" key="2">
    <source>
        <dbReference type="EMBL" id="ASR89264.1"/>
    </source>
</evidence>
<dbReference type="Proteomes" id="UP000214561">
    <property type="component" value="Chromosome"/>
</dbReference>
<evidence type="ECO:0000256" key="1">
    <source>
        <dbReference type="SAM" id="Phobius"/>
    </source>
</evidence>
<dbReference type="EMBL" id="CP021641">
    <property type="protein sequence ID" value="ASR89264.1"/>
    <property type="molecule type" value="Genomic_DNA"/>
</dbReference>
<dbReference type="GO" id="GO:0005886">
    <property type="term" value="C:plasma membrane"/>
    <property type="evidence" value="ECO:0007669"/>
    <property type="project" value="InterPro"/>
</dbReference>
<evidence type="ECO:0000313" key="3">
    <source>
        <dbReference type="Proteomes" id="UP000214561"/>
    </source>
</evidence>
<gene>
    <name evidence="2" type="primary">kdpF</name>
    <name evidence="2" type="ORF">AFA_07295</name>
</gene>
<protein>
    <submittedName>
        <fullName evidence="2">K(+)-transporting ATPase subunit F</fullName>
    </submittedName>
</protein>
<keyword evidence="1" id="KW-0812">Transmembrane</keyword>
<sequence length="51" mass="5702">MPPILDFLCLLQASFERECGMSASFFTVLAGGISMGLFIYLFYALIKAEKF</sequence>
<dbReference type="AlphaFoldDB" id="A0AB33CTU2"/>
<reference evidence="2 3" key="1">
    <citation type="submission" date="2017-05" db="EMBL/GenBank/DDBJ databases">
        <authorList>
            <person name="Qiu J.G."/>
            <person name="He J."/>
        </authorList>
    </citation>
    <scope>NUCLEOTIDE SEQUENCE [LARGE SCALE GENOMIC DNA]</scope>
    <source>
        <strain evidence="2 3">JQ135</strain>
    </source>
</reference>
<dbReference type="KEGG" id="afq:AFA_07295"/>